<dbReference type="AlphaFoldDB" id="X7ZDS6"/>
<organism evidence="1">
    <name type="scientific">Mycobacterium xenopi 4042</name>
    <dbReference type="NCBI Taxonomy" id="1299334"/>
    <lineage>
        <taxon>Bacteria</taxon>
        <taxon>Bacillati</taxon>
        <taxon>Actinomycetota</taxon>
        <taxon>Actinomycetes</taxon>
        <taxon>Mycobacteriales</taxon>
        <taxon>Mycobacteriaceae</taxon>
        <taxon>Mycobacterium</taxon>
    </lineage>
</organism>
<dbReference type="PATRIC" id="fig|1299334.3.peg.8096"/>
<protein>
    <submittedName>
        <fullName evidence="1">Uncharacterized protein</fullName>
    </submittedName>
</protein>
<dbReference type="EMBL" id="JAOB01000076">
    <property type="protein sequence ID" value="EUA17539.1"/>
    <property type="molecule type" value="Genomic_DNA"/>
</dbReference>
<reference evidence="1" key="1">
    <citation type="submission" date="2014-01" db="EMBL/GenBank/DDBJ databases">
        <authorList>
            <person name="Brown-Elliot B."/>
            <person name="Wallace R."/>
            <person name="Lenaerts A."/>
            <person name="Ordway D."/>
            <person name="DeGroote M.A."/>
            <person name="Parker T."/>
            <person name="Sizemore C."/>
            <person name="Tallon L.J."/>
            <person name="Sadzewicz L.K."/>
            <person name="Sengamalay N."/>
            <person name="Fraser C.M."/>
            <person name="Hine E."/>
            <person name="Shefchek K.A."/>
            <person name="Das S.P."/>
            <person name="Tettelin H."/>
        </authorList>
    </citation>
    <scope>NUCLEOTIDE SEQUENCE [LARGE SCALE GENOMIC DNA]</scope>
    <source>
        <strain evidence="1">4042</strain>
    </source>
</reference>
<sequence>MEVCAERLCRILVLALRLALMRATDLREGGCLRPRRLRADALRLDFGDSSTS</sequence>
<name>X7ZDS6_MYCXE</name>
<proteinExistence type="predicted"/>
<gene>
    <name evidence="1" type="ORF">I553_10597</name>
</gene>
<comment type="caution">
    <text evidence="1">The sequence shown here is derived from an EMBL/GenBank/DDBJ whole genome shotgun (WGS) entry which is preliminary data.</text>
</comment>
<evidence type="ECO:0000313" key="1">
    <source>
        <dbReference type="EMBL" id="EUA17539.1"/>
    </source>
</evidence>
<accession>X7ZDS6</accession>